<keyword evidence="1" id="KW-0732">Signal</keyword>
<dbReference type="OrthoDB" id="7063981at2"/>
<dbReference type="EMBL" id="QNRT01000003">
    <property type="protein sequence ID" value="RBP49901.1"/>
    <property type="molecule type" value="Genomic_DNA"/>
</dbReference>
<evidence type="ECO:0000313" key="2">
    <source>
        <dbReference type="EMBL" id="RBP49901.1"/>
    </source>
</evidence>
<feature type="chain" id="PRO_5017199214" evidence="1">
    <location>
        <begin position="25"/>
        <end position="192"/>
    </location>
</feature>
<sequence length="192" mass="21431">MSKNILLSLFTSLMMLGVSTISHAEESDDKLYKWYGTAPKGSKMRPVEATSYIPFNKDYTELSDRQKKIYRADFEGLQANQIPPFPKGGTREIYGPLIKGHARIGGGGELLLFANIDKKGTVQKVTVYRSPSEQLAELATTVMFNVKFNPATCAGEPCAMEFPFLFDVPHRVRELKSLNKEDFGKGESKIVN</sequence>
<proteinExistence type="predicted"/>
<organism evidence="2 3">
    <name type="scientific">Arenicella xantha</name>
    <dbReference type="NCBI Taxonomy" id="644221"/>
    <lineage>
        <taxon>Bacteria</taxon>
        <taxon>Pseudomonadati</taxon>
        <taxon>Pseudomonadota</taxon>
        <taxon>Gammaproteobacteria</taxon>
        <taxon>Arenicellales</taxon>
        <taxon>Arenicellaceae</taxon>
        <taxon>Arenicella</taxon>
    </lineage>
</organism>
<evidence type="ECO:0000313" key="3">
    <source>
        <dbReference type="Proteomes" id="UP000253083"/>
    </source>
</evidence>
<protein>
    <submittedName>
        <fullName evidence="2">TonB-like protein</fullName>
    </submittedName>
</protein>
<name>A0A395JL38_9GAMM</name>
<dbReference type="RefSeq" id="WP_113954888.1">
    <property type="nucleotide sequence ID" value="NZ_QNRT01000003.1"/>
</dbReference>
<dbReference type="AlphaFoldDB" id="A0A395JL38"/>
<dbReference type="Proteomes" id="UP000253083">
    <property type="component" value="Unassembled WGS sequence"/>
</dbReference>
<dbReference type="SUPFAM" id="SSF74653">
    <property type="entry name" value="TolA/TonB C-terminal domain"/>
    <property type="match status" value="1"/>
</dbReference>
<comment type="caution">
    <text evidence="2">The sequence shown here is derived from an EMBL/GenBank/DDBJ whole genome shotgun (WGS) entry which is preliminary data.</text>
</comment>
<reference evidence="2 3" key="1">
    <citation type="submission" date="2018-06" db="EMBL/GenBank/DDBJ databases">
        <title>Genomic Encyclopedia of Type Strains, Phase IV (KMG-IV): sequencing the most valuable type-strain genomes for metagenomic binning, comparative biology and taxonomic classification.</title>
        <authorList>
            <person name="Goeker M."/>
        </authorList>
    </citation>
    <scope>NUCLEOTIDE SEQUENCE [LARGE SCALE GENOMIC DNA]</scope>
    <source>
        <strain evidence="2 3">DSM 24032</strain>
    </source>
</reference>
<gene>
    <name evidence="2" type="ORF">DFR28_103333</name>
</gene>
<dbReference type="Gene3D" id="3.30.1150.10">
    <property type="match status" value="1"/>
</dbReference>
<feature type="signal peptide" evidence="1">
    <location>
        <begin position="1"/>
        <end position="24"/>
    </location>
</feature>
<accession>A0A395JL38</accession>
<evidence type="ECO:0000256" key="1">
    <source>
        <dbReference type="SAM" id="SignalP"/>
    </source>
</evidence>
<dbReference type="InParanoid" id="A0A395JL38"/>
<keyword evidence="3" id="KW-1185">Reference proteome</keyword>